<evidence type="ECO:0000256" key="2">
    <source>
        <dbReference type="ARBA" id="ARBA00010131"/>
    </source>
</evidence>
<dbReference type="Proteomes" id="UP000485058">
    <property type="component" value="Unassembled WGS sequence"/>
</dbReference>
<dbReference type="Pfam" id="PF14778">
    <property type="entry name" value="ODR4-like"/>
    <property type="match status" value="1"/>
</dbReference>
<dbReference type="PANTHER" id="PTHR33966:SF1">
    <property type="entry name" value="PROTEIN ODR-4 HOMOLOG"/>
    <property type="match status" value="1"/>
</dbReference>
<sequence>MELPVIGRQLTSTSDFNRAVGVDPGVTQAIKAVHAQRLRHGPGVEEVDLEASLTVRMELMVEDALSQEAAEQEAEQGSGQPLLVEGGLAKPWSLRLPRRVCLPWQAGLPICDYLVSGEDTLAAVERGKELMGLVPPGHSADPDGSASCVEELETLGSVVAPARKLGPWDPQAVSGPACATNSGGQPVPASGVAVQESYLTTG</sequence>
<dbReference type="InterPro" id="IPR029454">
    <property type="entry name" value="ODR-4-like"/>
</dbReference>
<dbReference type="AlphaFoldDB" id="A0A699YYB1"/>
<name>A0A699YYB1_HAELA</name>
<keyword evidence="5" id="KW-0472">Membrane</keyword>
<comment type="subcellular location">
    <subcellularLocation>
        <location evidence="1">Membrane</location>
    </subcellularLocation>
</comment>
<reference evidence="6 7" key="1">
    <citation type="submission" date="2020-02" db="EMBL/GenBank/DDBJ databases">
        <title>Draft genome sequence of Haematococcus lacustris strain NIES-144.</title>
        <authorList>
            <person name="Morimoto D."/>
            <person name="Nakagawa S."/>
            <person name="Yoshida T."/>
            <person name="Sawayama S."/>
        </authorList>
    </citation>
    <scope>NUCLEOTIDE SEQUENCE [LARGE SCALE GENOMIC DNA]</scope>
    <source>
        <strain evidence="6 7">NIES-144</strain>
    </source>
</reference>
<comment type="similarity">
    <text evidence="2">Belongs to the ODR-4 family.</text>
</comment>
<evidence type="ECO:0000256" key="4">
    <source>
        <dbReference type="ARBA" id="ARBA00022989"/>
    </source>
</evidence>
<organism evidence="6 7">
    <name type="scientific">Haematococcus lacustris</name>
    <name type="common">Green alga</name>
    <name type="synonym">Haematococcus pluvialis</name>
    <dbReference type="NCBI Taxonomy" id="44745"/>
    <lineage>
        <taxon>Eukaryota</taxon>
        <taxon>Viridiplantae</taxon>
        <taxon>Chlorophyta</taxon>
        <taxon>core chlorophytes</taxon>
        <taxon>Chlorophyceae</taxon>
        <taxon>CS clade</taxon>
        <taxon>Chlamydomonadales</taxon>
        <taxon>Haematococcaceae</taxon>
        <taxon>Haematococcus</taxon>
    </lineage>
</organism>
<keyword evidence="3" id="KW-0812">Transmembrane</keyword>
<accession>A0A699YYB1</accession>
<evidence type="ECO:0000256" key="1">
    <source>
        <dbReference type="ARBA" id="ARBA00004370"/>
    </source>
</evidence>
<dbReference type="GO" id="GO:0012505">
    <property type="term" value="C:endomembrane system"/>
    <property type="evidence" value="ECO:0007669"/>
    <property type="project" value="TreeGrafter"/>
</dbReference>
<dbReference type="GO" id="GO:0008104">
    <property type="term" value="P:intracellular protein localization"/>
    <property type="evidence" value="ECO:0007669"/>
    <property type="project" value="TreeGrafter"/>
</dbReference>
<keyword evidence="4" id="KW-1133">Transmembrane helix</keyword>
<evidence type="ECO:0000313" key="6">
    <source>
        <dbReference type="EMBL" id="GFH14215.1"/>
    </source>
</evidence>
<proteinExistence type="inferred from homology"/>
<gene>
    <name evidence="6" type="ORF">HaLaN_10231</name>
</gene>
<dbReference type="EMBL" id="BLLF01000701">
    <property type="protein sequence ID" value="GFH14215.1"/>
    <property type="molecule type" value="Genomic_DNA"/>
</dbReference>
<dbReference type="PANTHER" id="PTHR33966">
    <property type="entry name" value="PROTEIN ODR-4 HOMOLOG"/>
    <property type="match status" value="1"/>
</dbReference>
<evidence type="ECO:0000313" key="7">
    <source>
        <dbReference type="Proteomes" id="UP000485058"/>
    </source>
</evidence>
<evidence type="ECO:0000256" key="5">
    <source>
        <dbReference type="ARBA" id="ARBA00023136"/>
    </source>
</evidence>
<keyword evidence="7" id="KW-1185">Reference proteome</keyword>
<dbReference type="GO" id="GO:0016020">
    <property type="term" value="C:membrane"/>
    <property type="evidence" value="ECO:0007669"/>
    <property type="project" value="UniProtKB-SubCell"/>
</dbReference>
<protein>
    <submittedName>
        <fullName evidence="6">Uncharacterized protein</fullName>
    </submittedName>
</protein>
<comment type="caution">
    <text evidence="6">The sequence shown here is derived from an EMBL/GenBank/DDBJ whole genome shotgun (WGS) entry which is preliminary data.</text>
</comment>
<evidence type="ECO:0000256" key="3">
    <source>
        <dbReference type="ARBA" id="ARBA00022692"/>
    </source>
</evidence>